<proteinExistence type="predicted"/>
<accession>A0A3S4URH0</accession>
<dbReference type="Proteomes" id="UP000277858">
    <property type="component" value="Chromosome"/>
</dbReference>
<dbReference type="RefSeq" id="WP_036980332.1">
    <property type="nucleotide sequence ID" value="NZ_LR134473.1"/>
</dbReference>
<dbReference type="EMBL" id="LR134473">
    <property type="protein sequence ID" value="VEI03495.1"/>
    <property type="molecule type" value="Genomic_DNA"/>
</dbReference>
<dbReference type="OrthoDB" id="4381973at2"/>
<sequence>MSDPTGVVDGRAVELSTALVRSYTRGAGFTTVLNGRKVEQIADDIVAVIDMVAARIEANPDLLEQRSGPFSTAAFAGFLLPELAVLNRYRVGAL</sequence>
<evidence type="ECO:0000313" key="2">
    <source>
        <dbReference type="Proteomes" id="UP000277858"/>
    </source>
</evidence>
<protein>
    <submittedName>
        <fullName evidence="1">Uncharacterized protein</fullName>
    </submittedName>
</protein>
<keyword evidence="2" id="KW-1185">Reference proteome</keyword>
<dbReference type="AlphaFoldDB" id="A0A3S4URH0"/>
<evidence type="ECO:0000313" key="1">
    <source>
        <dbReference type="EMBL" id="VEI03495.1"/>
    </source>
</evidence>
<organism evidence="1 2">
    <name type="scientific">Acidipropionibacterium jensenii</name>
    <dbReference type="NCBI Taxonomy" id="1749"/>
    <lineage>
        <taxon>Bacteria</taxon>
        <taxon>Bacillati</taxon>
        <taxon>Actinomycetota</taxon>
        <taxon>Actinomycetes</taxon>
        <taxon>Propionibacteriales</taxon>
        <taxon>Propionibacteriaceae</taxon>
        <taxon>Acidipropionibacterium</taxon>
    </lineage>
</organism>
<reference evidence="1 2" key="1">
    <citation type="submission" date="2018-12" db="EMBL/GenBank/DDBJ databases">
        <authorList>
            <consortium name="Pathogen Informatics"/>
        </authorList>
    </citation>
    <scope>NUCLEOTIDE SEQUENCE [LARGE SCALE GENOMIC DNA]</scope>
    <source>
        <strain evidence="1 2">NCTC13652</strain>
    </source>
</reference>
<gene>
    <name evidence="1" type="ORF">NCTC13652_01701</name>
</gene>
<dbReference type="STRING" id="1122997.GCA_000425285_00069"/>
<name>A0A3S4URH0_9ACTN</name>